<dbReference type="InterPro" id="IPR028994">
    <property type="entry name" value="Integrin_alpha_N"/>
</dbReference>
<dbReference type="SUPFAM" id="SSF69318">
    <property type="entry name" value="Integrin alpha N-terminal domain"/>
    <property type="match status" value="1"/>
</dbReference>
<evidence type="ECO:0000256" key="1">
    <source>
        <dbReference type="ARBA" id="ARBA00022729"/>
    </source>
</evidence>
<dbReference type="PANTHER" id="PTHR36220:SF1">
    <property type="entry name" value="GAMMA TUBULIN COMPLEX COMPONENT C-TERMINAL DOMAIN-CONTAINING PROTEIN"/>
    <property type="match status" value="1"/>
</dbReference>
<accession>A0ABS3JIY9</accession>
<dbReference type="PANTHER" id="PTHR36220">
    <property type="entry name" value="UNNAMED PRODUCT"/>
    <property type="match status" value="1"/>
</dbReference>
<dbReference type="SMART" id="SM00191">
    <property type="entry name" value="Int_alpha"/>
    <property type="match status" value="6"/>
</dbReference>
<dbReference type="InterPro" id="IPR013519">
    <property type="entry name" value="Int_alpha_beta-p"/>
</dbReference>
<dbReference type="Gene3D" id="2.130.10.130">
    <property type="entry name" value="Integrin alpha, N-terminal"/>
    <property type="match status" value="3"/>
</dbReference>
<keyword evidence="1 4" id="KW-0732">Signal</keyword>
<organism evidence="5 6">
    <name type="scientific">Fibrella forsythiae</name>
    <dbReference type="NCBI Taxonomy" id="2817061"/>
    <lineage>
        <taxon>Bacteria</taxon>
        <taxon>Pseudomonadati</taxon>
        <taxon>Bacteroidota</taxon>
        <taxon>Cytophagia</taxon>
        <taxon>Cytophagales</taxon>
        <taxon>Spirosomataceae</taxon>
        <taxon>Fibrella</taxon>
    </lineage>
</organism>
<reference evidence="5 6" key="1">
    <citation type="submission" date="2021-03" db="EMBL/GenBank/DDBJ databases">
        <title>Fibrella sp. HMF5405 genome sequencing and assembly.</title>
        <authorList>
            <person name="Kang H."/>
            <person name="Kim H."/>
            <person name="Bae S."/>
            <person name="Joh K."/>
        </authorList>
    </citation>
    <scope>NUCLEOTIDE SEQUENCE [LARGE SCALE GENOMIC DNA]</scope>
    <source>
        <strain evidence="5 6">HMF5405</strain>
    </source>
</reference>
<keyword evidence="3" id="KW-0325">Glycoprotein</keyword>
<proteinExistence type="predicted"/>
<keyword evidence="2" id="KW-0677">Repeat</keyword>
<sequence>MKLLLQSIFLALFLTTQVSHAQIGINGSAHPSAALDVKSPGNDKAFYPPRLTSAQRKAIANPQAGAFVYDTDKGAMYLYDGQNWLPLVTTTSNLASPASRTASDGGGYDYFGSSVAISGDYAVVGAPTKSMESNVIVGAAYVFVRSGNGWNEQQKLMASDWAEYNRFGQSVAVSDNYIIVGASGKAINGITQGAVYVFTRSGSTWSQQQRLLASDGAGANEFGRSVSLSGDYLLVGAPGKNVGNNSAQGAAYVFLRSGTTWTEQQRLVAIDGAASDYFGSSLAIDGTTTAIGAYNKTVNSNSSQGAAYVFTRSGNVWSQQQKLLSSDGASTDYFGGSVALSGDYIVVGAYGKTFGSNYYQGAVYGFNRSGSVWSQQQQFKASDGAMSDYFGTSVTISGNYIMIGAPGKAVGSNTGQGAAYFFKVSYEQFRVTDLSAANTRYGHAVGLSNGTYIIGSNFGVGKVFFGTVD</sequence>
<comment type="caution">
    <text evidence="5">The sequence shown here is derived from an EMBL/GenBank/DDBJ whole genome shotgun (WGS) entry which is preliminary data.</text>
</comment>
<evidence type="ECO:0000313" key="5">
    <source>
        <dbReference type="EMBL" id="MBO0949975.1"/>
    </source>
</evidence>
<evidence type="ECO:0000256" key="2">
    <source>
        <dbReference type="ARBA" id="ARBA00022737"/>
    </source>
</evidence>
<evidence type="ECO:0000313" key="6">
    <source>
        <dbReference type="Proteomes" id="UP000664628"/>
    </source>
</evidence>
<dbReference type="Pfam" id="PF14312">
    <property type="entry name" value="FG-GAP_2"/>
    <property type="match status" value="6"/>
</dbReference>
<feature type="signal peptide" evidence="4">
    <location>
        <begin position="1"/>
        <end position="21"/>
    </location>
</feature>
<evidence type="ECO:0000256" key="3">
    <source>
        <dbReference type="ARBA" id="ARBA00023180"/>
    </source>
</evidence>
<dbReference type="PROSITE" id="PS51470">
    <property type="entry name" value="FG_GAP"/>
    <property type="match status" value="1"/>
</dbReference>
<feature type="chain" id="PRO_5045442952" evidence="4">
    <location>
        <begin position="22"/>
        <end position="469"/>
    </location>
</feature>
<dbReference type="InterPro" id="IPR013517">
    <property type="entry name" value="FG-GAP"/>
</dbReference>
<dbReference type="RefSeq" id="WP_207329923.1">
    <property type="nucleotide sequence ID" value="NZ_JAFMYW010000004.1"/>
</dbReference>
<keyword evidence="6" id="KW-1185">Reference proteome</keyword>
<dbReference type="EMBL" id="JAFMYW010000004">
    <property type="protein sequence ID" value="MBO0949975.1"/>
    <property type="molecule type" value="Genomic_DNA"/>
</dbReference>
<dbReference type="Proteomes" id="UP000664628">
    <property type="component" value="Unassembled WGS sequence"/>
</dbReference>
<evidence type="ECO:0000256" key="4">
    <source>
        <dbReference type="SAM" id="SignalP"/>
    </source>
</evidence>
<name>A0ABS3JIY9_9BACT</name>
<gene>
    <name evidence="5" type="ORF">J2I46_15365</name>
</gene>
<protein>
    <submittedName>
        <fullName evidence="5">FG-GAP repeat protein</fullName>
    </submittedName>
</protein>